<name>A0A9D3XST1_9SAUR</name>
<reference evidence="1" key="1">
    <citation type="submission" date="2021-09" db="EMBL/GenBank/DDBJ databases">
        <title>The genome of Mauremys mutica provides insights into the evolution of semi-aquatic lifestyle.</title>
        <authorList>
            <person name="Gong S."/>
            <person name="Gao Y."/>
        </authorList>
    </citation>
    <scope>NUCLEOTIDE SEQUENCE</scope>
    <source>
        <strain evidence="1">MM-2020</strain>
        <tissue evidence="1">Muscle</tissue>
    </source>
</reference>
<gene>
    <name evidence="1" type="ORF">KIL84_018250</name>
</gene>
<dbReference type="AlphaFoldDB" id="A0A9D3XST1"/>
<proteinExistence type="predicted"/>
<keyword evidence="2" id="KW-1185">Reference proteome</keyword>
<dbReference type="EMBL" id="JAHDVG010000463">
    <property type="protein sequence ID" value="KAH1185501.1"/>
    <property type="molecule type" value="Genomic_DNA"/>
</dbReference>
<evidence type="ECO:0000313" key="1">
    <source>
        <dbReference type="EMBL" id="KAH1185501.1"/>
    </source>
</evidence>
<accession>A0A9D3XST1</accession>
<sequence>GQVSAKKELGGSNFSKAQDYAMKKNILEAKERGQNTLVRRYQPCENILSVPEGEHIAGGGNLSTNCYELKVVSVPLDGPEHHTQKHELSYHKPVYGAIRLAPRGNVDIERLSDLPKERTEARDRRTLDLRLLDQDWHSWRQEEHRAFVDDWTQEPQQLELDKT</sequence>
<protein>
    <submittedName>
        <fullName evidence="1">Uncharacterized protein</fullName>
    </submittedName>
</protein>
<comment type="caution">
    <text evidence="1">The sequence shown here is derived from an EMBL/GenBank/DDBJ whole genome shotgun (WGS) entry which is preliminary data.</text>
</comment>
<feature type="non-terminal residue" evidence="1">
    <location>
        <position position="1"/>
    </location>
</feature>
<evidence type="ECO:0000313" key="2">
    <source>
        <dbReference type="Proteomes" id="UP000827986"/>
    </source>
</evidence>
<organism evidence="1 2">
    <name type="scientific">Mauremys mutica</name>
    <name type="common">yellowpond turtle</name>
    <dbReference type="NCBI Taxonomy" id="74926"/>
    <lineage>
        <taxon>Eukaryota</taxon>
        <taxon>Metazoa</taxon>
        <taxon>Chordata</taxon>
        <taxon>Craniata</taxon>
        <taxon>Vertebrata</taxon>
        <taxon>Euteleostomi</taxon>
        <taxon>Archelosauria</taxon>
        <taxon>Testudinata</taxon>
        <taxon>Testudines</taxon>
        <taxon>Cryptodira</taxon>
        <taxon>Durocryptodira</taxon>
        <taxon>Testudinoidea</taxon>
        <taxon>Geoemydidae</taxon>
        <taxon>Geoemydinae</taxon>
        <taxon>Mauremys</taxon>
    </lineage>
</organism>
<dbReference type="Proteomes" id="UP000827986">
    <property type="component" value="Unassembled WGS sequence"/>
</dbReference>